<protein>
    <submittedName>
        <fullName evidence="1">Uncharacterized protein</fullName>
    </submittedName>
</protein>
<comment type="caution">
    <text evidence="1">The sequence shown here is derived from an EMBL/GenBank/DDBJ whole genome shotgun (WGS) entry which is preliminary data.</text>
</comment>
<dbReference type="Proteomes" id="UP000179034">
    <property type="component" value="Unassembled WGS sequence"/>
</dbReference>
<reference evidence="1 2" key="1">
    <citation type="journal article" date="2016" name="Nat. Commun.">
        <title>Thousands of microbial genomes shed light on interconnected biogeochemical processes in an aquifer system.</title>
        <authorList>
            <person name="Anantharaman K."/>
            <person name="Brown C.T."/>
            <person name="Hug L.A."/>
            <person name="Sharon I."/>
            <person name="Castelle C.J."/>
            <person name="Probst A.J."/>
            <person name="Thomas B.C."/>
            <person name="Singh A."/>
            <person name="Wilkins M.J."/>
            <person name="Karaoz U."/>
            <person name="Brodie E.L."/>
            <person name="Williams K.H."/>
            <person name="Hubbard S.S."/>
            <person name="Banfield J.F."/>
        </authorList>
    </citation>
    <scope>NUCLEOTIDE SEQUENCE [LARGE SCALE GENOMIC DNA]</scope>
</reference>
<dbReference type="AlphaFoldDB" id="A0A1F5YDG6"/>
<evidence type="ECO:0000313" key="2">
    <source>
        <dbReference type="Proteomes" id="UP000179034"/>
    </source>
</evidence>
<gene>
    <name evidence="1" type="ORF">A2Z06_02785</name>
</gene>
<proteinExistence type="predicted"/>
<sequence length="138" mass="15599">MMANTAMTRRWFLRILAGFGPLVLVRTIPSVHGIRSGRTVAPGDLKMVASFASAESAPVVGRAYLECHPREQDIEYLLDRICPPAVSDTLFHLRQEEVLAFIRERIRDDFTAGRTVMVRRWLLSETEARLYALVALLS</sequence>
<name>A0A1F5YDG6_9BACT</name>
<accession>A0A1F5YDG6</accession>
<organism evidence="1 2">
    <name type="scientific">Candidatus Glassbacteria bacterium RBG_16_58_8</name>
    <dbReference type="NCBI Taxonomy" id="1817866"/>
    <lineage>
        <taxon>Bacteria</taxon>
        <taxon>Candidatus Glassiibacteriota</taxon>
    </lineage>
</organism>
<dbReference type="EMBL" id="MFIW01000040">
    <property type="protein sequence ID" value="OGF97891.1"/>
    <property type="molecule type" value="Genomic_DNA"/>
</dbReference>
<evidence type="ECO:0000313" key="1">
    <source>
        <dbReference type="EMBL" id="OGF97891.1"/>
    </source>
</evidence>